<gene>
    <name evidence="1" type="ORF">BHR79_04610</name>
    <name evidence="2" type="ORF">EFE40_08785</name>
    <name evidence="3" type="ORF">SAMN04515625_1450</name>
</gene>
<dbReference type="Gene3D" id="1.10.10.580">
    <property type="entry name" value="Structural maintenance of chromosome 1. Chain E"/>
    <property type="match status" value="1"/>
</dbReference>
<evidence type="ECO:0000313" key="2">
    <source>
        <dbReference type="EMBL" id="RNI08035.1"/>
    </source>
</evidence>
<dbReference type="EMBL" id="FNMU01000004">
    <property type="protein sequence ID" value="SDW70218.1"/>
    <property type="molecule type" value="Genomic_DNA"/>
</dbReference>
<organism evidence="1 4">
    <name type="scientific">Methanohalophilus halophilus</name>
    <dbReference type="NCBI Taxonomy" id="2177"/>
    <lineage>
        <taxon>Archaea</taxon>
        <taxon>Methanobacteriati</taxon>
        <taxon>Methanobacteriota</taxon>
        <taxon>Stenosarchaea group</taxon>
        <taxon>Methanomicrobia</taxon>
        <taxon>Methanosarcinales</taxon>
        <taxon>Methanosarcinaceae</taxon>
        <taxon>Methanohalophilus</taxon>
    </lineage>
</organism>
<dbReference type="Gene3D" id="6.10.250.2410">
    <property type="match status" value="1"/>
</dbReference>
<evidence type="ECO:0000313" key="5">
    <source>
        <dbReference type="Proteomes" id="UP000198669"/>
    </source>
</evidence>
<dbReference type="PANTHER" id="PTHR33969:SF2">
    <property type="entry name" value="SEGREGATION AND CONDENSATION PROTEIN A"/>
    <property type="match status" value="1"/>
</dbReference>
<dbReference type="OrthoDB" id="53244at2157"/>
<name>A0A1L3Q1W2_9EURY</name>
<dbReference type="Proteomes" id="UP000267921">
    <property type="component" value="Unassembled WGS sequence"/>
</dbReference>
<keyword evidence="4" id="KW-1185">Reference proteome</keyword>
<dbReference type="KEGG" id="mhaz:BHR79_04610"/>
<evidence type="ECO:0000313" key="3">
    <source>
        <dbReference type="EMBL" id="SDW70218.1"/>
    </source>
</evidence>
<dbReference type="AlphaFoldDB" id="A0A1L3Q1W2"/>
<evidence type="ECO:0000313" key="1">
    <source>
        <dbReference type="EMBL" id="APH38840.1"/>
    </source>
</evidence>
<dbReference type="RefSeq" id="WP_072561286.1">
    <property type="nucleotide sequence ID" value="NZ_CP017921.1"/>
</dbReference>
<dbReference type="Pfam" id="PF02616">
    <property type="entry name" value="SMC_ScpA"/>
    <property type="match status" value="1"/>
</dbReference>
<sequence>MNSISVKNDEIPLLENMGQGIDPEFLKTLKELGVDEAELELSDDVLCEPVEILVNLAKSESINPWDIDIVEITDKFLEKIEEMKIMDLRISGRTLLYASILLRMKSTGIIQEEDEEPDEEIPDDDLEFQNEEDYPVPKLPIRRAATRPVTLQELINELKKAENVESRRTQRRQKRVLHMEEEPTTEDVLGIAHEEDIKGRVEDLEEIIEEILHGKEKVSFTEIVDPIPSRSERVMTYLSLLFMASQRKICLRQDELFGELYIYSYRNKEQPV</sequence>
<reference evidence="2 6" key="3">
    <citation type="submission" date="2018-10" db="EMBL/GenBank/DDBJ databases">
        <title>Cultivation of a novel Methanohalophilus strain from Kebrit Deep of the Red Sea and a genomic comparison of members of the genus Methanohalophilus.</title>
        <authorList>
            <person name="Guan Y."/>
            <person name="Ngugi D.K."/>
            <person name="Stingl U."/>
        </authorList>
    </citation>
    <scope>NUCLEOTIDE SEQUENCE [LARGE SCALE GENOMIC DNA]</scope>
    <source>
        <strain evidence="2 6">DSM 3094</strain>
    </source>
</reference>
<dbReference type="Proteomes" id="UP000198669">
    <property type="component" value="Unassembled WGS sequence"/>
</dbReference>
<dbReference type="Proteomes" id="UP000186879">
    <property type="component" value="Chromosome"/>
</dbReference>
<dbReference type="InterPro" id="IPR023093">
    <property type="entry name" value="ScpA-like_C"/>
</dbReference>
<evidence type="ECO:0000313" key="6">
    <source>
        <dbReference type="Proteomes" id="UP000267921"/>
    </source>
</evidence>
<dbReference type="InterPro" id="IPR003768">
    <property type="entry name" value="ScpA"/>
</dbReference>
<dbReference type="STRING" id="2177.BHR79_04610"/>
<dbReference type="EMBL" id="CP017921">
    <property type="protein sequence ID" value="APH38840.1"/>
    <property type="molecule type" value="Genomic_DNA"/>
</dbReference>
<protein>
    <submittedName>
        <fullName evidence="3">Condensin subunit ScpA</fullName>
    </submittedName>
    <submittedName>
        <fullName evidence="1">Segregation/condensation protein A</fullName>
    </submittedName>
</protein>
<dbReference type="EMBL" id="RJJG01000006">
    <property type="protein sequence ID" value="RNI08035.1"/>
    <property type="molecule type" value="Genomic_DNA"/>
</dbReference>
<reference evidence="1 4" key="1">
    <citation type="submission" date="2016-10" db="EMBL/GenBank/DDBJ databases">
        <title>Methanohalophilus halophilus.</title>
        <authorList>
            <person name="L'haridon S."/>
        </authorList>
    </citation>
    <scope>NUCLEOTIDE SEQUENCE [LARGE SCALE GENOMIC DNA]</scope>
    <source>
        <strain evidence="1 4">Z-7982</strain>
    </source>
</reference>
<accession>A0A1L3Q1W2</accession>
<evidence type="ECO:0000313" key="4">
    <source>
        <dbReference type="Proteomes" id="UP000186879"/>
    </source>
</evidence>
<proteinExistence type="predicted"/>
<reference evidence="3 5" key="2">
    <citation type="submission" date="2016-10" db="EMBL/GenBank/DDBJ databases">
        <authorList>
            <person name="de Groot N.N."/>
        </authorList>
    </citation>
    <scope>NUCLEOTIDE SEQUENCE [LARGE SCALE GENOMIC DNA]</scope>
    <source>
        <strain evidence="3 5">Z-7982</strain>
    </source>
</reference>
<dbReference type="GeneID" id="30583020"/>
<dbReference type="PANTHER" id="PTHR33969">
    <property type="entry name" value="SEGREGATION AND CONDENSATION PROTEIN A"/>
    <property type="match status" value="1"/>
</dbReference>